<dbReference type="SUPFAM" id="SSF64268">
    <property type="entry name" value="PX domain"/>
    <property type="match status" value="1"/>
</dbReference>
<evidence type="ECO:0000256" key="1">
    <source>
        <dbReference type="ARBA" id="ARBA00022723"/>
    </source>
</evidence>
<dbReference type="GO" id="GO:0008270">
    <property type="term" value="F:zinc ion binding"/>
    <property type="evidence" value="ECO:0007669"/>
    <property type="project" value="UniProtKB-KW"/>
</dbReference>
<feature type="domain" description="PX" evidence="6">
    <location>
        <begin position="30"/>
        <end position="173"/>
    </location>
</feature>
<evidence type="ECO:0000256" key="4">
    <source>
        <dbReference type="PROSITE-ProRule" id="PRU00175"/>
    </source>
</evidence>
<dbReference type="Gene3D" id="3.30.1520.10">
    <property type="entry name" value="Phox-like domain"/>
    <property type="match status" value="1"/>
</dbReference>
<dbReference type="InterPro" id="IPR013083">
    <property type="entry name" value="Znf_RING/FYVE/PHD"/>
</dbReference>
<dbReference type="CDD" id="cd06093">
    <property type="entry name" value="PX_domain"/>
    <property type="match status" value="1"/>
</dbReference>
<accession>A0A6G0XXI7</accession>
<dbReference type="PANTHER" id="PTHR45798:SF97">
    <property type="entry name" value="ALCOHOL-SENSITIVE RING FINGER PROTEIN 1"/>
    <property type="match status" value="1"/>
</dbReference>
<dbReference type="EMBL" id="VJMJ01000002">
    <property type="protein sequence ID" value="KAF0745431.1"/>
    <property type="molecule type" value="Genomic_DNA"/>
</dbReference>
<protein>
    <recommendedName>
        <fullName evidence="9">RING-type domain-containing protein</fullName>
    </recommendedName>
</protein>
<keyword evidence="8" id="KW-1185">Reference proteome</keyword>
<evidence type="ECO:0000259" key="6">
    <source>
        <dbReference type="PROSITE" id="PS50195"/>
    </source>
</evidence>
<reference evidence="7 8" key="1">
    <citation type="submission" date="2019-07" db="EMBL/GenBank/DDBJ databases">
        <title>Genomics analysis of Aphanomyces spp. identifies a new class of oomycete effector associated with host adaptation.</title>
        <authorList>
            <person name="Gaulin E."/>
        </authorList>
    </citation>
    <scope>NUCLEOTIDE SEQUENCE [LARGE SCALE GENOMIC DNA]</scope>
    <source>
        <strain evidence="7 8">ATCC 201684</strain>
    </source>
</reference>
<dbReference type="SMART" id="SM00184">
    <property type="entry name" value="RING"/>
    <property type="match status" value="1"/>
</dbReference>
<proteinExistence type="predicted"/>
<dbReference type="Pfam" id="PF00787">
    <property type="entry name" value="PX"/>
    <property type="match status" value="1"/>
</dbReference>
<dbReference type="AlphaFoldDB" id="A0A6G0XXI7"/>
<evidence type="ECO:0000313" key="8">
    <source>
        <dbReference type="Proteomes" id="UP000481153"/>
    </source>
</evidence>
<comment type="caution">
    <text evidence="7">The sequence shown here is derived from an EMBL/GenBank/DDBJ whole genome shotgun (WGS) entry which is preliminary data.</text>
</comment>
<dbReference type="PROSITE" id="PS50195">
    <property type="entry name" value="PX"/>
    <property type="match status" value="1"/>
</dbReference>
<evidence type="ECO:0008006" key="9">
    <source>
        <dbReference type="Google" id="ProtNLM"/>
    </source>
</evidence>
<keyword evidence="2 4" id="KW-0863">Zinc-finger</keyword>
<dbReference type="VEuPathDB" id="FungiDB:AeMF1_017291"/>
<keyword evidence="1" id="KW-0479">Metal-binding</keyword>
<dbReference type="Pfam" id="PF13639">
    <property type="entry name" value="zf-RING_2"/>
    <property type="match status" value="1"/>
</dbReference>
<dbReference type="SUPFAM" id="SSF57850">
    <property type="entry name" value="RING/U-box"/>
    <property type="match status" value="1"/>
</dbReference>
<dbReference type="InterPro" id="IPR052788">
    <property type="entry name" value="RING-type_E3_ligase_ATL"/>
</dbReference>
<dbReference type="InterPro" id="IPR001841">
    <property type="entry name" value="Znf_RING"/>
</dbReference>
<name>A0A6G0XXI7_9STRA</name>
<keyword evidence="3" id="KW-0862">Zinc</keyword>
<dbReference type="Gene3D" id="3.30.40.10">
    <property type="entry name" value="Zinc/RING finger domain, C3HC4 (zinc finger)"/>
    <property type="match status" value="1"/>
</dbReference>
<dbReference type="InterPro" id="IPR001683">
    <property type="entry name" value="PX_dom"/>
</dbReference>
<sequence>MSASHEFLELMPLAENSLDQFKAAQEDVKQITVHSTASSFVEHGGRDPFTLYTLIVTCPATKMWWIIKKRYSEFHTLHRYLVKMHKSSKLPKIRDVLRPIVGVDFPKRTIRFDNEITITKRKLAFDNIVAMLMAIRSDCICAMVECKTNSETLQQLIHVCSFIEAFLAIPELQKKEEVHRTSLILSSPELVPQVVSYTDDECPICLSDFQDPEDKTLHLGCGHIFHEDCVMQWLQLKLSCPTCRETSICGVSNESE</sequence>
<evidence type="ECO:0000256" key="2">
    <source>
        <dbReference type="ARBA" id="ARBA00022771"/>
    </source>
</evidence>
<dbReference type="PROSITE" id="PS50089">
    <property type="entry name" value="ZF_RING_2"/>
    <property type="match status" value="1"/>
</dbReference>
<dbReference type="InterPro" id="IPR036871">
    <property type="entry name" value="PX_dom_sf"/>
</dbReference>
<evidence type="ECO:0000259" key="5">
    <source>
        <dbReference type="PROSITE" id="PS50089"/>
    </source>
</evidence>
<dbReference type="Proteomes" id="UP000481153">
    <property type="component" value="Unassembled WGS sequence"/>
</dbReference>
<dbReference type="GO" id="GO:0035091">
    <property type="term" value="F:phosphatidylinositol binding"/>
    <property type="evidence" value="ECO:0007669"/>
    <property type="project" value="InterPro"/>
</dbReference>
<evidence type="ECO:0000313" key="7">
    <source>
        <dbReference type="EMBL" id="KAF0745431.1"/>
    </source>
</evidence>
<organism evidence="7 8">
    <name type="scientific">Aphanomyces euteiches</name>
    <dbReference type="NCBI Taxonomy" id="100861"/>
    <lineage>
        <taxon>Eukaryota</taxon>
        <taxon>Sar</taxon>
        <taxon>Stramenopiles</taxon>
        <taxon>Oomycota</taxon>
        <taxon>Saprolegniomycetes</taxon>
        <taxon>Saprolegniales</taxon>
        <taxon>Verrucalvaceae</taxon>
        <taxon>Aphanomyces</taxon>
    </lineage>
</organism>
<gene>
    <name evidence="7" type="ORF">Ae201684_000449</name>
</gene>
<dbReference type="PANTHER" id="PTHR45798">
    <property type="entry name" value="RING-H2 FINGER PROTEIN ATL61-RELATED-RELATED"/>
    <property type="match status" value="1"/>
</dbReference>
<feature type="domain" description="RING-type" evidence="5">
    <location>
        <begin position="202"/>
        <end position="244"/>
    </location>
</feature>
<evidence type="ECO:0000256" key="3">
    <source>
        <dbReference type="ARBA" id="ARBA00022833"/>
    </source>
</evidence>